<evidence type="ECO:0000313" key="3">
    <source>
        <dbReference type="Proteomes" id="UP000316621"/>
    </source>
</evidence>
<evidence type="ECO:0000256" key="1">
    <source>
        <dbReference type="SAM" id="Coils"/>
    </source>
</evidence>
<evidence type="ECO:0000313" key="2">
    <source>
        <dbReference type="EMBL" id="RZC48270.1"/>
    </source>
</evidence>
<accession>A0A4Y7IKG8</accession>
<dbReference type="Gramene" id="RZC48270">
    <property type="protein sequence ID" value="RZC48270"/>
    <property type="gene ID" value="C5167_041225"/>
</dbReference>
<sequence>MATDSREEIKRLQNVILRLSAEIGGKNQKTEYIAKQLKEGSTALSEMKEQTDQLDQAYKEENRNVKMTMLENQRLEREIETQRREIEQQVKEIKKRDAQLDFKNKQILVLRMLKDVKEDPQKVSAVQGRHGGVVGTRFSSKLVCTRLHKR</sequence>
<dbReference type="EMBL" id="CM010715">
    <property type="protein sequence ID" value="RZC48270.1"/>
    <property type="molecule type" value="Genomic_DNA"/>
</dbReference>
<organism evidence="2 3">
    <name type="scientific">Papaver somniferum</name>
    <name type="common">Opium poppy</name>
    <dbReference type="NCBI Taxonomy" id="3469"/>
    <lineage>
        <taxon>Eukaryota</taxon>
        <taxon>Viridiplantae</taxon>
        <taxon>Streptophyta</taxon>
        <taxon>Embryophyta</taxon>
        <taxon>Tracheophyta</taxon>
        <taxon>Spermatophyta</taxon>
        <taxon>Magnoliopsida</taxon>
        <taxon>Ranunculales</taxon>
        <taxon>Papaveraceae</taxon>
        <taxon>Papaveroideae</taxon>
        <taxon>Papaver</taxon>
    </lineage>
</organism>
<dbReference type="Proteomes" id="UP000316621">
    <property type="component" value="Chromosome 1"/>
</dbReference>
<keyword evidence="3" id="KW-1185">Reference proteome</keyword>
<gene>
    <name evidence="2" type="ORF">C5167_041225</name>
</gene>
<proteinExistence type="predicted"/>
<feature type="coiled-coil region" evidence="1">
    <location>
        <begin position="2"/>
        <end position="99"/>
    </location>
</feature>
<keyword evidence="1" id="KW-0175">Coiled coil</keyword>
<reference evidence="2 3" key="1">
    <citation type="journal article" date="2018" name="Science">
        <title>The opium poppy genome and morphinan production.</title>
        <authorList>
            <person name="Guo L."/>
            <person name="Winzer T."/>
            <person name="Yang X."/>
            <person name="Li Y."/>
            <person name="Ning Z."/>
            <person name="He Z."/>
            <person name="Teodor R."/>
            <person name="Lu Y."/>
            <person name="Bowser T.A."/>
            <person name="Graham I.A."/>
            <person name="Ye K."/>
        </authorList>
    </citation>
    <scope>NUCLEOTIDE SEQUENCE [LARGE SCALE GENOMIC DNA]</scope>
    <source>
        <strain evidence="3">cv. HN1</strain>
        <tissue evidence="2">Leaves</tissue>
    </source>
</reference>
<name>A0A4Y7IKG8_PAPSO</name>
<dbReference type="AlphaFoldDB" id="A0A4Y7IKG8"/>
<protein>
    <submittedName>
        <fullName evidence="2">Uncharacterized protein</fullName>
    </submittedName>
</protein>
<dbReference type="OrthoDB" id="10490854at2759"/>